<proteinExistence type="predicted"/>
<reference evidence="1 2" key="1">
    <citation type="journal article" date="2014" name="Genome Biol. Evol.">
        <title>The secreted proteins of Achlya hypogyna and Thraustotheca clavata identify the ancestral oomycete secretome and reveal gene acquisitions by horizontal gene transfer.</title>
        <authorList>
            <person name="Misner I."/>
            <person name="Blouin N."/>
            <person name="Leonard G."/>
            <person name="Richards T.A."/>
            <person name="Lane C.E."/>
        </authorList>
    </citation>
    <scope>NUCLEOTIDE SEQUENCE [LARGE SCALE GENOMIC DNA]</scope>
    <source>
        <strain evidence="1 2">ATCC 48635</strain>
    </source>
</reference>
<dbReference type="PANTHER" id="PTHR34365">
    <property type="entry name" value="ENOLASE (DUF1399)"/>
    <property type="match status" value="1"/>
</dbReference>
<name>A0A1V9YKJ9_ACHHY</name>
<dbReference type="Proteomes" id="UP000243579">
    <property type="component" value="Unassembled WGS sequence"/>
</dbReference>
<dbReference type="EMBL" id="JNBR01001523">
    <property type="protein sequence ID" value="OQR86238.1"/>
    <property type="molecule type" value="Genomic_DNA"/>
</dbReference>
<dbReference type="Pfam" id="PF07173">
    <property type="entry name" value="GRDP-like"/>
    <property type="match status" value="1"/>
</dbReference>
<keyword evidence="2" id="KW-1185">Reference proteome</keyword>
<comment type="caution">
    <text evidence="1">The sequence shown here is derived from an EMBL/GenBank/DDBJ whole genome shotgun (WGS) entry which is preliminary data.</text>
</comment>
<dbReference type="InterPro" id="IPR009836">
    <property type="entry name" value="GRDP-like"/>
</dbReference>
<gene>
    <name evidence="1" type="ORF">ACHHYP_10808</name>
</gene>
<dbReference type="OrthoDB" id="69949at2759"/>
<accession>A0A1V9YKJ9</accession>
<dbReference type="PANTHER" id="PTHR34365:SF7">
    <property type="entry name" value="GLYCINE-RICH DOMAIN-CONTAINING PROTEIN 1"/>
    <property type="match status" value="1"/>
</dbReference>
<protein>
    <submittedName>
        <fullName evidence="1">Uncharacterized protein</fullName>
    </submittedName>
</protein>
<dbReference type="AlphaFoldDB" id="A0A1V9YKJ9"/>
<sequence>MTEFSVELSTGVLTKRWTPRRLVLKGQTLSLYDGASETSRSCHLAGCRVASRECQLKITTAQSSKPLIIRVANKVMLSKLEDEVVAASTSPVEPTDEHSMWDRLMSVADAMTAKLCDRVVRSNVAVEHVQAHVHALQTMNYRAASTASALDLYALLLDMEADYVARHRGPSVNTSYAHIVYQLDVLNYCLGTSPHTASLEHSPVPVCPMCKRELEHWQGYVIYQRNQRVQCNHCNEYISLNSYYKNQYGTTAFDTPLRDILSRCPHRHCCRRLELDVMHRLHLRNEPVVCSGCNNTIRYETFEIALFLREYPSMEWVSDYTTKSESVVSRLRLPKALPADGCWASFLKTINAIIDARPISNSPGYTRNDKYAVREQVLAASNIIRANALGAFPIDLVRAMHRDLEFCAAIAPHAEYWTSPGVAAASVRRYEQFLALASKRELVPTLDIALAWRAHRLHWEDYRTYSTAVAKRIVADTCFDASAYAATSAAWFKAYREPYSSYDGVQGRHFFGVDELLPRKVFTHAPAIAHNTALPPNVVVGVIGTPVFDSRAQVTGTPSWRLHELLA</sequence>
<organism evidence="1 2">
    <name type="scientific">Achlya hypogyna</name>
    <name type="common">Oomycete</name>
    <name type="synonym">Protoachlya hypogyna</name>
    <dbReference type="NCBI Taxonomy" id="1202772"/>
    <lineage>
        <taxon>Eukaryota</taxon>
        <taxon>Sar</taxon>
        <taxon>Stramenopiles</taxon>
        <taxon>Oomycota</taxon>
        <taxon>Saprolegniomycetes</taxon>
        <taxon>Saprolegniales</taxon>
        <taxon>Achlyaceae</taxon>
        <taxon>Achlya</taxon>
    </lineage>
</organism>
<evidence type="ECO:0000313" key="2">
    <source>
        <dbReference type="Proteomes" id="UP000243579"/>
    </source>
</evidence>
<evidence type="ECO:0000313" key="1">
    <source>
        <dbReference type="EMBL" id="OQR86238.1"/>
    </source>
</evidence>